<organism evidence="4">
    <name type="scientific">Aureococcus anophagefferens</name>
    <name type="common">Harmful bloom alga</name>
    <dbReference type="NCBI Taxonomy" id="44056"/>
    <lineage>
        <taxon>Eukaryota</taxon>
        <taxon>Sar</taxon>
        <taxon>Stramenopiles</taxon>
        <taxon>Ochrophyta</taxon>
        <taxon>Pelagophyceae</taxon>
        <taxon>Pelagomonadales</taxon>
        <taxon>Pelagomonadaceae</taxon>
        <taxon>Aureococcus</taxon>
    </lineage>
</organism>
<keyword evidence="2" id="KW-1133">Transmembrane helix</keyword>
<feature type="compositionally biased region" description="Basic and acidic residues" evidence="1">
    <location>
        <begin position="443"/>
        <end position="458"/>
    </location>
</feature>
<dbReference type="RefSeq" id="XP_009038206.1">
    <property type="nucleotide sequence ID" value="XM_009039958.1"/>
</dbReference>
<name>F0YCY1_AURAN</name>
<evidence type="ECO:0000256" key="2">
    <source>
        <dbReference type="SAM" id="Phobius"/>
    </source>
</evidence>
<dbReference type="KEGG" id="aaf:AURANDRAFT_65169"/>
<dbReference type="eggNOG" id="ENOG502SSUQ">
    <property type="taxonomic scope" value="Eukaryota"/>
</dbReference>
<evidence type="ECO:0000256" key="1">
    <source>
        <dbReference type="SAM" id="MobiDB-lite"/>
    </source>
</evidence>
<dbReference type="AlphaFoldDB" id="F0YCY1"/>
<sequence>MAEPVSEIIITSAREEEKEALHAPAAPPSAWARTKKRISWFFRIDESQFWVIHGFFLLVCVLFVLLFLQFLAGAARDKRKDRRHPAVTLGEERAVGNVNFPRVVMCSEYWTDPGLDEAWFNGTSATYFEDWEYGARPPGEPTEIRFINAAQYGSVSGVCLLLRPRREPIASVHDWVLLDLHFRPDYDEFCVEWANGTRRLGANASDDAATRRGAAYAAAARNASAAAGECARYRDEPIAQEFTSRLVLDGANSRSLGGGMRVPYNKETVVYYEYVKKETLGGGVSETVSFRQHSSDLYFLNNPYGLPLALGDGDAALNQRGALYRARVWFNIPFDSVAVASEVRGANPLAPFVVFTTLFALLSTTRSIFELFVHHAPPLRRRFLPRLHDTEVALEKEVGQMDVVKRAVEAEHEACRRLSTLVSHHRDREGPHDHEGLSTLVSHHRDCEGPHDHEGLHDDDSDDDSDHDRHRA</sequence>
<evidence type="ECO:0000313" key="3">
    <source>
        <dbReference type="EMBL" id="EGB06965.1"/>
    </source>
</evidence>
<dbReference type="Proteomes" id="UP000002729">
    <property type="component" value="Unassembled WGS sequence"/>
</dbReference>
<feature type="region of interest" description="Disordered" evidence="1">
    <location>
        <begin position="443"/>
        <end position="472"/>
    </location>
</feature>
<dbReference type="GeneID" id="20225200"/>
<keyword evidence="2" id="KW-0472">Membrane</keyword>
<accession>F0YCY1</accession>
<evidence type="ECO:0000313" key="4">
    <source>
        <dbReference type="Proteomes" id="UP000002729"/>
    </source>
</evidence>
<keyword evidence="2" id="KW-0812">Transmembrane</keyword>
<gene>
    <name evidence="3" type="ORF">AURANDRAFT_65169</name>
</gene>
<proteinExistence type="predicted"/>
<dbReference type="EMBL" id="GL833132">
    <property type="protein sequence ID" value="EGB06965.1"/>
    <property type="molecule type" value="Genomic_DNA"/>
</dbReference>
<protein>
    <submittedName>
        <fullName evidence="3">Uncharacterized protein</fullName>
    </submittedName>
</protein>
<dbReference type="InParanoid" id="F0YCY1"/>
<feature type="transmembrane region" description="Helical" evidence="2">
    <location>
        <begin position="50"/>
        <end position="74"/>
    </location>
</feature>
<reference evidence="3 4" key="1">
    <citation type="journal article" date="2011" name="Proc. Natl. Acad. Sci. U.S.A.">
        <title>Niche of harmful alga Aureococcus anophagefferens revealed through ecogenomics.</title>
        <authorList>
            <person name="Gobler C.J."/>
            <person name="Berry D.L."/>
            <person name="Dyhrman S.T."/>
            <person name="Wilhelm S.W."/>
            <person name="Salamov A."/>
            <person name="Lobanov A.V."/>
            <person name="Zhang Y."/>
            <person name="Collier J.L."/>
            <person name="Wurch L.L."/>
            <person name="Kustka A.B."/>
            <person name="Dill B.D."/>
            <person name="Shah M."/>
            <person name="VerBerkmoes N.C."/>
            <person name="Kuo A."/>
            <person name="Terry A."/>
            <person name="Pangilinan J."/>
            <person name="Lindquist E.A."/>
            <person name="Lucas S."/>
            <person name="Paulsen I.T."/>
            <person name="Hattenrath-Lehmann T.K."/>
            <person name="Talmage S.C."/>
            <person name="Walker E.A."/>
            <person name="Koch F."/>
            <person name="Burson A.M."/>
            <person name="Marcoval M.A."/>
            <person name="Tang Y.Z."/>
            <person name="Lecleir G.R."/>
            <person name="Coyne K.J."/>
            <person name="Berg G.M."/>
            <person name="Bertrand E.M."/>
            <person name="Saito M.A."/>
            <person name="Gladyshev V.N."/>
            <person name="Grigoriev I.V."/>
        </authorList>
    </citation>
    <scope>NUCLEOTIDE SEQUENCE [LARGE SCALE GENOMIC DNA]</scope>
    <source>
        <strain evidence="4">CCMP 1984</strain>
    </source>
</reference>
<keyword evidence="4" id="KW-1185">Reference proteome</keyword>